<evidence type="ECO:0000313" key="7">
    <source>
        <dbReference type="Proteomes" id="UP001589775"/>
    </source>
</evidence>
<name>A0ABV6EYA3_9BRAD</name>
<feature type="domain" description="HipA-like C-terminal" evidence="4">
    <location>
        <begin position="175"/>
        <end position="398"/>
    </location>
</feature>
<organism evidence="6 7">
    <name type="scientific">Rhodopseudomonas telluris</name>
    <dbReference type="NCBI Taxonomy" id="644215"/>
    <lineage>
        <taxon>Bacteria</taxon>
        <taxon>Pseudomonadati</taxon>
        <taxon>Pseudomonadota</taxon>
        <taxon>Alphaproteobacteria</taxon>
        <taxon>Hyphomicrobiales</taxon>
        <taxon>Nitrobacteraceae</taxon>
        <taxon>Rhodopseudomonas</taxon>
    </lineage>
</organism>
<dbReference type="Pfam" id="PF13657">
    <property type="entry name" value="Couple_hipA"/>
    <property type="match status" value="1"/>
</dbReference>
<gene>
    <name evidence="6" type="ORF">ACFFJ6_22240</name>
</gene>
<keyword evidence="7" id="KW-1185">Reference proteome</keyword>
<protein>
    <submittedName>
        <fullName evidence="6">Type II toxin-antitoxin system HipA family toxin</fullName>
    </submittedName>
</protein>
<accession>A0ABV6EYA3</accession>
<evidence type="ECO:0000256" key="1">
    <source>
        <dbReference type="ARBA" id="ARBA00010164"/>
    </source>
</evidence>
<dbReference type="PANTHER" id="PTHR37419:SF8">
    <property type="entry name" value="TOXIN YJJJ"/>
    <property type="match status" value="1"/>
</dbReference>
<dbReference type="Pfam" id="PF07804">
    <property type="entry name" value="HipA_C"/>
    <property type="match status" value="1"/>
</dbReference>
<proteinExistence type="inferred from homology"/>
<keyword evidence="2" id="KW-0808">Transferase</keyword>
<sequence>MKKPKVPDGKPPQGIQKLGVSLDFYGEKIDVGTLAWSKEERRAYFEYHPDFAARRLNVSPFKLPVGDGAKPAPNSPFAGLHGTFNDSLPDGWGRLLLDRHLQNLGCDFRLLTPLDRLAYVGQTGMGALRYIPDNSPSKAAGDAVDLDWLAGQAEAVQGEVDEADVDRLLEIQGGSAGVRPKIMVGLNSKTGKIVADTGTDLPEGFEAWLVKFKSNVDHSEIGKEEYAYSLMAKAAGVVMPATKLIKTKKGSYFAVQRFDRTEGGSAHVQTVSGLLEADHRAPSIDYDTLLKVTRLLTRDERHVRQMFVRMIFNVLAHNRDDHAKNHAFLLAKDGVWHPTPAYDLTLSEGPGGEHNLAVNGEGKNPTKKHILKVAQNASISQAKVEQFFEQVQHAIARWPEFAKEAGLTEKRLQEIDRLLNKRGSGAA</sequence>
<reference evidence="6 7" key="1">
    <citation type="submission" date="2024-09" db="EMBL/GenBank/DDBJ databases">
        <authorList>
            <person name="Sun Q."/>
            <person name="Mori K."/>
        </authorList>
    </citation>
    <scope>NUCLEOTIDE SEQUENCE [LARGE SCALE GENOMIC DNA]</scope>
    <source>
        <strain evidence="6 7">KCTC 23279</strain>
    </source>
</reference>
<evidence type="ECO:0000259" key="4">
    <source>
        <dbReference type="Pfam" id="PF07804"/>
    </source>
</evidence>
<dbReference type="InterPro" id="IPR017508">
    <property type="entry name" value="HipA_N1"/>
</dbReference>
<dbReference type="PANTHER" id="PTHR37419">
    <property type="entry name" value="SERINE/THREONINE-PROTEIN KINASE TOXIN HIPA"/>
    <property type="match status" value="1"/>
</dbReference>
<evidence type="ECO:0000256" key="2">
    <source>
        <dbReference type="ARBA" id="ARBA00022679"/>
    </source>
</evidence>
<dbReference type="InterPro" id="IPR012893">
    <property type="entry name" value="HipA-like_C"/>
</dbReference>
<evidence type="ECO:0000259" key="5">
    <source>
        <dbReference type="Pfam" id="PF13657"/>
    </source>
</evidence>
<dbReference type="RefSeq" id="WP_378391913.1">
    <property type="nucleotide sequence ID" value="NZ_JBHLWM010000008.1"/>
</dbReference>
<dbReference type="InterPro" id="IPR052028">
    <property type="entry name" value="HipA_Ser/Thr_kinase"/>
</dbReference>
<evidence type="ECO:0000313" key="6">
    <source>
        <dbReference type="EMBL" id="MFC0243222.1"/>
    </source>
</evidence>
<feature type="domain" description="HipA N-terminal subdomain 1" evidence="5">
    <location>
        <begin position="26"/>
        <end position="130"/>
    </location>
</feature>
<comment type="caution">
    <text evidence="6">The sequence shown here is derived from an EMBL/GenBank/DDBJ whole genome shotgun (WGS) entry which is preliminary data.</text>
</comment>
<comment type="similarity">
    <text evidence="1">Belongs to the HipA Ser/Thr kinase family.</text>
</comment>
<dbReference type="EMBL" id="JBHLWM010000008">
    <property type="protein sequence ID" value="MFC0243222.1"/>
    <property type="molecule type" value="Genomic_DNA"/>
</dbReference>
<keyword evidence="3" id="KW-0418">Kinase</keyword>
<evidence type="ECO:0000256" key="3">
    <source>
        <dbReference type="ARBA" id="ARBA00022777"/>
    </source>
</evidence>
<dbReference type="Proteomes" id="UP001589775">
    <property type="component" value="Unassembled WGS sequence"/>
</dbReference>